<keyword evidence="1" id="KW-1133">Transmembrane helix</keyword>
<feature type="transmembrane region" description="Helical" evidence="1">
    <location>
        <begin position="141"/>
        <end position="162"/>
    </location>
</feature>
<accession>A0A4R2JEE5</accession>
<dbReference type="Proteomes" id="UP000295680">
    <property type="component" value="Unassembled WGS sequence"/>
</dbReference>
<feature type="transmembrane region" description="Helical" evidence="1">
    <location>
        <begin position="98"/>
        <end position="121"/>
    </location>
</feature>
<feature type="transmembrane region" description="Helical" evidence="1">
    <location>
        <begin position="66"/>
        <end position="86"/>
    </location>
</feature>
<keyword evidence="3" id="KW-1185">Reference proteome</keyword>
<dbReference type="OrthoDB" id="3689293at2"/>
<proteinExistence type="predicted"/>
<dbReference type="AlphaFoldDB" id="A0A4R2JEE5"/>
<dbReference type="RefSeq" id="WP_132119935.1">
    <property type="nucleotide sequence ID" value="NZ_SLWS01000006.1"/>
</dbReference>
<evidence type="ECO:0000313" key="3">
    <source>
        <dbReference type="Proteomes" id="UP000295680"/>
    </source>
</evidence>
<evidence type="ECO:0000256" key="1">
    <source>
        <dbReference type="SAM" id="Phobius"/>
    </source>
</evidence>
<evidence type="ECO:0000313" key="2">
    <source>
        <dbReference type="EMBL" id="TCO56552.1"/>
    </source>
</evidence>
<keyword evidence="1" id="KW-0472">Membrane</keyword>
<organism evidence="2 3">
    <name type="scientific">Actinocrispum wychmicini</name>
    <dbReference type="NCBI Taxonomy" id="1213861"/>
    <lineage>
        <taxon>Bacteria</taxon>
        <taxon>Bacillati</taxon>
        <taxon>Actinomycetota</taxon>
        <taxon>Actinomycetes</taxon>
        <taxon>Pseudonocardiales</taxon>
        <taxon>Pseudonocardiaceae</taxon>
        <taxon>Actinocrispum</taxon>
    </lineage>
</organism>
<sequence>MSTPVLWPIARLRQFGGGAWIIAAGLIVGGTFAPLSEERSRSVSVAFTAWGVTSDQPTTSDYFPDFGIPLVIGAVIMVAAALLAVTSTRLHPASGAVLAARLLGTGAAGVTIGCTVTLYLLTTLIDQANKGLSSTTVETGLGTWLLIAASVVGVVGSILMLVPKMEQRLEPETPPMGIPVVRVLEPEYDEPAPEPEQRG</sequence>
<name>A0A4R2JEE5_9PSEU</name>
<reference evidence="2 3" key="1">
    <citation type="submission" date="2019-03" db="EMBL/GenBank/DDBJ databases">
        <title>Genomic Encyclopedia of Type Strains, Phase IV (KMG-IV): sequencing the most valuable type-strain genomes for metagenomic binning, comparative biology and taxonomic classification.</title>
        <authorList>
            <person name="Goeker M."/>
        </authorList>
    </citation>
    <scope>NUCLEOTIDE SEQUENCE [LARGE SCALE GENOMIC DNA]</scope>
    <source>
        <strain evidence="2 3">DSM 45934</strain>
    </source>
</reference>
<keyword evidence="1" id="KW-0812">Transmembrane</keyword>
<comment type="caution">
    <text evidence="2">The sequence shown here is derived from an EMBL/GenBank/DDBJ whole genome shotgun (WGS) entry which is preliminary data.</text>
</comment>
<gene>
    <name evidence="2" type="ORF">EV192_10625</name>
</gene>
<protein>
    <submittedName>
        <fullName evidence="2">Uncharacterized protein</fullName>
    </submittedName>
</protein>
<feature type="transmembrane region" description="Helical" evidence="1">
    <location>
        <begin position="12"/>
        <end position="33"/>
    </location>
</feature>
<dbReference type="EMBL" id="SLWS01000006">
    <property type="protein sequence ID" value="TCO56552.1"/>
    <property type="molecule type" value="Genomic_DNA"/>
</dbReference>